<feature type="transmembrane region" description="Helical" evidence="2">
    <location>
        <begin position="29"/>
        <end position="52"/>
    </location>
</feature>
<evidence type="ECO:0000313" key="6">
    <source>
        <dbReference type="Proteomes" id="UP000177165"/>
    </source>
</evidence>
<protein>
    <recommendedName>
        <fullName evidence="7">Cell envelope-related transcriptional attenuator domain-containing protein</fullName>
    </recommendedName>
</protein>
<evidence type="ECO:0000256" key="2">
    <source>
        <dbReference type="SAM" id="Phobius"/>
    </source>
</evidence>
<reference evidence="5 6" key="1">
    <citation type="journal article" date="2016" name="Nat. Commun.">
        <title>Thousands of microbial genomes shed light on interconnected biogeochemical processes in an aquifer system.</title>
        <authorList>
            <person name="Anantharaman K."/>
            <person name="Brown C.T."/>
            <person name="Hug L.A."/>
            <person name="Sharon I."/>
            <person name="Castelle C.J."/>
            <person name="Probst A.J."/>
            <person name="Thomas B.C."/>
            <person name="Singh A."/>
            <person name="Wilkins M.J."/>
            <person name="Karaoz U."/>
            <person name="Brodie E.L."/>
            <person name="Williams K.H."/>
            <person name="Hubbard S.S."/>
            <person name="Banfield J.F."/>
        </authorList>
    </citation>
    <scope>NUCLEOTIDE SEQUENCE [LARGE SCALE GENOMIC DNA]</scope>
</reference>
<dbReference type="Pfam" id="PF13399">
    <property type="entry name" value="LytR_C"/>
    <property type="match status" value="1"/>
</dbReference>
<evidence type="ECO:0000259" key="3">
    <source>
        <dbReference type="Pfam" id="PF03816"/>
    </source>
</evidence>
<dbReference type="Gene3D" id="3.40.630.190">
    <property type="entry name" value="LCP protein"/>
    <property type="match status" value="1"/>
</dbReference>
<dbReference type="Gene3D" id="3.30.70.2390">
    <property type="match status" value="1"/>
</dbReference>
<dbReference type="EMBL" id="MHKB01000009">
    <property type="protein sequence ID" value="OGY79295.1"/>
    <property type="molecule type" value="Genomic_DNA"/>
</dbReference>
<evidence type="ECO:0000259" key="4">
    <source>
        <dbReference type="Pfam" id="PF13399"/>
    </source>
</evidence>
<evidence type="ECO:0000313" key="5">
    <source>
        <dbReference type="EMBL" id="OGY79295.1"/>
    </source>
</evidence>
<proteinExistence type="inferred from homology"/>
<dbReference type="InterPro" id="IPR050922">
    <property type="entry name" value="LytR/CpsA/Psr_CW_biosynth"/>
</dbReference>
<dbReference type="STRING" id="1798540.A3B74_00400"/>
<comment type="similarity">
    <text evidence="1">Belongs to the LytR/CpsA/Psr (LCP) family.</text>
</comment>
<organism evidence="5 6">
    <name type="scientific">Candidatus Kerfeldbacteria bacterium RIFCSPHIGHO2_02_FULL_42_14</name>
    <dbReference type="NCBI Taxonomy" id="1798540"/>
    <lineage>
        <taxon>Bacteria</taxon>
        <taxon>Candidatus Kerfeldiibacteriota</taxon>
    </lineage>
</organism>
<keyword evidence="2" id="KW-1133">Transmembrane helix</keyword>
<dbReference type="PANTHER" id="PTHR33392:SF6">
    <property type="entry name" value="POLYISOPRENYL-TEICHOIC ACID--PEPTIDOGLYCAN TEICHOIC ACID TRANSFERASE TAGU"/>
    <property type="match status" value="1"/>
</dbReference>
<name>A0A1G2ARM1_9BACT</name>
<keyword evidence="2" id="KW-0812">Transmembrane</keyword>
<gene>
    <name evidence="5" type="ORF">A3B74_00400</name>
</gene>
<sequence length="482" mass="53774">MKKNEGVQRDAEIMQGLPSVSKRRTGIRWILLVFGKIVAGFIAIAVIGLFALSYKIIFSAENIVQKDDTEKTPLYKQVHYLFGSGDKKLQGEQDDRINVALLGMGGPGHSSGIYLADTIIVASFKPTTGQVAMLSIPRDLVVEMNIPKKGNLGFRKINNANAFGRQFGYPGGGEKLTSDILEEVTGLPIHYFVRVDFEGFRKIVNTLGGISVNVQRSFTDKQFPDYNFSYQTIHFEAGVQKMNGEQALQFARSRKGNNGEGSDFSRAKRQQKILLAVKEKFFSLQTLLNPKRINNILNDLGDHVSTNLEVWEMLKAIELVKVSDTHNIITKVIDNQEQGLLYSDRTEDGAYVLIPKAGLGNYSEIQRLARNIFDERTTVNEEARIEIRNGTKKIGLAQKTAEKLTTLGLSVMSVGNARTQTQNTKTVIYDFSRGAKKDTLELLRDVFQANIAEGIPQYLDKNETIDFLIILGEDIKNVTQAL</sequence>
<keyword evidence="2" id="KW-0472">Membrane</keyword>
<dbReference type="Proteomes" id="UP000177165">
    <property type="component" value="Unassembled WGS sequence"/>
</dbReference>
<dbReference type="Pfam" id="PF03816">
    <property type="entry name" value="LytR_cpsA_psr"/>
    <property type="match status" value="1"/>
</dbReference>
<dbReference type="InterPro" id="IPR027381">
    <property type="entry name" value="LytR/CpsA/Psr_C"/>
</dbReference>
<comment type="caution">
    <text evidence="5">The sequence shown here is derived from an EMBL/GenBank/DDBJ whole genome shotgun (WGS) entry which is preliminary data.</text>
</comment>
<accession>A0A1G2ARM1</accession>
<dbReference type="AlphaFoldDB" id="A0A1G2ARM1"/>
<evidence type="ECO:0008006" key="7">
    <source>
        <dbReference type="Google" id="ProtNLM"/>
    </source>
</evidence>
<dbReference type="NCBIfam" id="TIGR00350">
    <property type="entry name" value="lytR_cpsA_psr"/>
    <property type="match status" value="1"/>
</dbReference>
<dbReference type="PANTHER" id="PTHR33392">
    <property type="entry name" value="POLYISOPRENYL-TEICHOIC ACID--PEPTIDOGLYCAN TEICHOIC ACID TRANSFERASE TAGU"/>
    <property type="match status" value="1"/>
</dbReference>
<feature type="domain" description="Cell envelope-related transcriptional attenuator" evidence="3">
    <location>
        <begin position="116"/>
        <end position="280"/>
    </location>
</feature>
<feature type="domain" description="LytR/CpsA/Psr regulator C-terminal" evidence="4">
    <location>
        <begin position="383"/>
        <end position="448"/>
    </location>
</feature>
<dbReference type="InterPro" id="IPR004474">
    <property type="entry name" value="LytR_CpsA_psr"/>
</dbReference>
<evidence type="ECO:0000256" key="1">
    <source>
        <dbReference type="ARBA" id="ARBA00006068"/>
    </source>
</evidence>